<dbReference type="STRING" id="252246.SAMN05421799_11186"/>
<dbReference type="InterPro" id="IPR011703">
    <property type="entry name" value="ATPase_AAA-3"/>
</dbReference>
<proteinExistence type="predicted"/>
<evidence type="ECO:0000313" key="3">
    <source>
        <dbReference type="Proteomes" id="UP000186156"/>
    </source>
</evidence>
<evidence type="ECO:0000259" key="1">
    <source>
        <dbReference type="SMART" id="SM00382"/>
    </source>
</evidence>
<reference evidence="3" key="1">
    <citation type="submission" date="2017-01" db="EMBL/GenBank/DDBJ databases">
        <authorList>
            <person name="Varghese N."/>
            <person name="Submissions S."/>
        </authorList>
    </citation>
    <scope>NUCLEOTIDE SEQUENCE [LARGE SCALE GENOMIC DNA]</scope>
    <source>
        <strain evidence="3">DSM 16176</strain>
    </source>
</reference>
<dbReference type="Pfam" id="PF07726">
    <property type="entry name" value="AAA_3"/>
    <property type="match status" value="1"/>
</dbReference>
<dbReference type="PANTHER" id="PTHR42759:SF5">
    <property type="entry name" value="METHANOL DEHYDROGENASE REGULATOR"/>
    <property type="match status" value="1"/>
</dbReference>
<sequence>MAYLVSYADAELFVRIGKTNRHEIGDLTLASRQMKVEAEPLAPVFARLCDACSSVVYGQEDAIQLVVCALVAGGHVLMEDVPGVGKTTLAKSIARLLGLSINRIQCTPDLLPADILGYVMYDQARGTFQIRKGPIFSEIVLVDELNRATPRTQSAFLEAMEEGVVTLEDRQCPLPEPFWVLATQNPRSFEGTYSLPESELDRFLLCIRLGYPPREDEVRMLAAGGAEACIERLRPVATTADVLRWRREGDEVHVDPAVLRYIVTLADALRHHPHVLLGPSPRGSLALLRAAKAWAFIHGRDYVVPDDVRRLAVPVWGHRIRPEGGTWDEWTDMSPAAVLEDVLSRIPAPKLGEGP</sequence>
<dbReference type="InterPro" id="IPR027417">
    <property type="entry name" value="P-loop_NTPase"/>
</dbReference>
<dbReference type="GO" id="GO:0005524">
    <property type="term" value="F:ATP binding"/>
    <property type="evidence" value="ECO:0007669"/>
    <property type="project" value="InterPro"/>
</dbReference>
<dbReference type="SUPFAM" id="SSF52540">
    <property type="entry name" value="P-loop containing nucleoside triphosphate hydrolases"/>
    <property type="match status" value="1"/>
</dbReference>
<dbReference type="Gene3D" id="3.40.50.300">
    <property type="entry name" value="P-loop containing nucleotide triphosphate hydrolases"/>
    <property type="match status" value="1"/>
</dbReference>
<dbReference type="PANTHER" id="PTHR42759">
    <property type="entry name" value="MOXR FAMILY PROTEIN"/>
    <property type="match status" value="1"/>
</dbReference>
<dbReference type="Pfam" id="PF17863">
    <property type="entry name" value="AAA_lid_2"/>
    <property type="match status" value="1"/>
</dbReference>
<dbReference type="Proteomes" id="UP000186156">
    <property type="component" value="Unassembled WGS sequence"/>
</dbReference>
<dbReference type="InterPro" id="IPR041628">
    <property type="entry name" value="ChlI/MoxR_AAA_lid"/>
</dbReference>
<organism evidence="2 3">
    <name type="scientific">Alicyclobacillus vulcanalis</name>
    <dbReference type="NCBI Taxonomy" id="252246"/>
    <lineage>
        <taxon>Bacteria</taxon>
        <taxon>Bacillati</taxon>
        <taxon>Bacillota</taxon>
        <taxon>Bacilli</taxon>
        <taxon>Bacillales</taxon>
        <taxon>Alicyclobacillaceae</taxon>
        <taxon>Alicyclobacillus</taxon>
    </lineage>
</organism>
<accession>A0A1N7P5I7</accession>
<dbReference type="AlphaFoldDB" id="A0A1N7P5I7"/>
<dbReference type="Gene3D" id="1.10.8.80">
    <property type="entry name" value="Magnesium chelatase subunit I, C-Terminal domain"/>
    <property type="match status" value="1"/>
</dbReference>
<keyword evidence="3" id="KW-1185">Reference proteome</keyword>
<dbReference type="InterPro" id="IPR003593">
    <property type="entry name" value="AAA+_ATPase"/>
</dbReference>
<dbReference type="InterPro" id="IPR050764">
    <property type="entry name" value="CbbQ/NirQ/NorQ/GpvN"/>
</dbReference>
<dbReference type="PIRSF" id="PIRSF002849">
    <property type="entry name" value="AAA_ATPase_chaperone_MoxR_prd"/>
    <property type="match status" value="1"/>
</dbReference>
<dbReference type="SMART" id="SM00382">
    <property type="entry name" value="AAA"/>
    <property type="match status" value="1"/>
</dbReference>
<feature type="domain" description="AAA+ ATPase" evidence="1">
    <location>
        <begin position="72"/>
        <end position="215"/>
    </location>
</feature>
<dbReference type="EMBL" id="FTOO01000011">
    <property type="protein sequence ID" value="SIT05882.1"/>
    <property type="molecule type" value="Genomic_DNA"/>
</dbReference>
<protein>
    <submittedName>
        <fullName evidence="2">MoxR-like ATPase</fullName>
    </submittedName>
</protein>
<dbReference type="GO" id="GO:0016887">
    <property type="term" value="F:ATP hydrolysis activity"/>
    <property type="evidence" value="ECO:0007669"/>
    <property type="project" value="InterPro"/>
</dbReference>
<evidence type="ECO:0000313" key="2">
    <source>
        <dbReference type="EMBL" id="SIT05882.1"/>
    </source>
</evidence>
<gene>
    <name evidence="2" type="ORF">SAMN05421799_11186</name>
</gene>
<dbReference type="CDD" id="cd00009">
    <property type="entry name" value="AAA"/>
    <property type="match status" value="1"/>
</dbReference>
<name>A0A1N7P5I7_9BACL</name>